<evidence type="ECO:0000313" key="3">
    <source>
        <dbReference type="Proteomes" id="UP001583172"/>
    </source>
</evidence>
<sequence length="554" mass="58615">MASKRSKAVPTDDELGELFEGIGDDAAIKKSTKAKSSASSKPKPADSVEQDILAELENQLGEKPPSRPHTPRVREVAKPTKRTSTNTPPPAAADTGRKSTEATASSSHHATHTSSAEAEKKTPAKQQASSAGGSWWGGLLSTATAAMKQAEAAVSQIQQNEEAKKWAEQVRGNVGALRGLGDELRTRAIPTFTNILHTLAPPIASHERLLIHITHDLVGYPSLDPLIYGVFSRVMAQVEGGDLMVIQRGQESTLRSSGQGANNAESSEKGGATGAAARFLGGVVSSVGQSTAGWRDGPWWRQTDPRSLGTVDGLVEGTKLCRASAEGYAADFFSANGGVEAAKKRAIEPLSESNPVRSSDIFLAVQAVRVLPEAALFAGSTAAEKGKEVGGDDEKADGEICFAIYLLDPVHEIQYATVSQRVPARWIQWLDSPAKDDDSSSSSDDDDDDDEEEEDDSGEDSASTTSADAQFRAEFGHVPPEIREILESGGVDPREWVAEWVEEALALAVGIVAQRYVARRMGVGEGATIGKGSKRKVETVLAEGGNEAARAGLI</sequence>
<dbReference type="EMBL" id="JAZGSY010000185">
    <property type="protein sequence ID" value="KAL1838930.1"/>
    <property type="molecule type" value="Genomic_DNA"/>
</dbReference>
<feature type="compositionally biased region" description="Low complexity" evidence="1">
    <location>
        <begin position="101"/>
        <end position="116"/>
    </location>
</feature>
<dbReference type="PANTHER" id="PTHR28265">
    <property type="entry name" value="MAINTENANCE OF TELOMERE CAPPING PROTEIN 1"/>
    <property type="match status" value="1"/>
</dbReference>
<gene>
    <name evidence="2" type="ORF">VTJ49DRAFT_2061</name>
</gene>
<proteinExistence type="predicted"/>
<evidence type="ECO:0008006" key="4">
    <source>
        <dbReference type="Google" id="ProtNLM"/>
    </source>
</evidence>
<evidence type="ECO:0000313" key="2">
    <source>
        <dbReference type="EMBL" id="KAL1838930.1"/>
    </source>
</evidence>
<keyword evidence="3" id="KW-1185">Reference proteome</keyword>
<dbReference type="PANTHER" id="PTHR28265:SF1">
    <property type="entry name" value="MAINTENANCE OF TELOMERE CAPPING PROTEIN 1"/>
    <property type="match status" value="1"/>
</dbReference>
<accession>A0ABR3VBD1</accession>
<evidence type="ECO:0000256" key="1">
    <source>
        <dbReference type="SAM" id="MobiDB-lite"/>
    </source>
</evidence>
<name>A0ABR3VBD1_HUMIN</name>
<feature type="region of interest" description="Disordered" evidence="1">
    <location>
        <begin position="1"/>
        <end position="134"/>
    </location>
</feature>
<dbReference type="InterPro" id="IPR018814">
    <property type="entry name" value="DUF5427"/>
</dbReference>
<organism evidence="2 3">
    <name type="scientific">Humicola insolens</name>
    <name type="common">Soft-rot fungus</name>
    <dbReference type="NCBI Taxonomy" id="85995"/>
    <lineage>
        <taxon>Eukaryota</taxon>
        <taxon>Fungi</taxon>
        <taxon>Dikarya</taxon>
        <taxon>Ascomycota</taxon>
        <taxon>Pezizomycotina</taxon>
        <taxon>Sordariomycetes</taxon>
        <taxon>Sordariomycetidae</taxon>
        <taxon>Sordariales</taxon>
        <taxon>Chaetomiaceae</taxon>
        <taxon>Mycothermus</taxon>
    </lineage>
</organism>
<dbReference type="Proteomes" id="UP001583172">
    <property type="component" value="Unassembled WGS sequence"/>
</dbReference>
<comment type="caution">
    <text evidence="2">The sequence shown here is derived from an EMBL/GenBank/DDBJ whole genome shotgun (WGS) entry which is preliminary data.</text>
</comment>
<protein>
    <recommendedName>
        <fullName evidence="4">Maintenance of telomere capping protein 1</fullName>
    </recommendedName>
</protein>
<feature type="compositionally biased region" description="Acidic residues" evidence="1">
    <location>
        <begin position="443"/>
        <end position="459"/>
    </location>
</feature>
<feature type="region of interest" description="Disordered" evidence="1">
    <location>
        <begin position="432"/>
        <end position="468"/>
    </location>
</feature>
<reference evidence="2 3" key="1">
    <citation type="journal article" date="2024" name="Commun. Biol.">
        <title>Comparative genomic analysis of thermophilic fungi reveals convergent evolutionary adaptations and gene losses.</title>
        <authorList>
            <person name="Steindorff A.S."/>
            <person name="Aguilar-Pontes M.V."/>
            <person name="Robinson A.J."/>
            <person name="Andreopoulos B."/>
            <person name="LaButti K."/>
            <person name="Kuo A."/>
            <person name="Mondo S."/>
            <person name="Riley R."/>
            <person name="Otillar R."/>
            <person name="Haridas S."/>
            <person name="Lipzen A."/>
            <person name="Grimwood J."/>
            <person name="Schmutz J."/>
            <person name="Clum A."/>
            <person name="Reid I.D."/>
            <person name="Moisan M.C."/>
            <person name="Butler G."/>
            <person name="Nguyen T.T.M."/>
            <person name="Dewar K."/>
            <person name="Conant G."/>
            <person name="Drula E."/>
            <person name="Henrissat B."/>
            <person name="Hansel C."/>
            <person name="Singer S."/>
            <person name="Hutchinson M.I."/>
            <person name="de Vries R.P."/>
            <person name="Natvig D.O."/>
            <person name="Powell A.J."/>
            <person name="Tsang A."/>
            <person name="Grigoriev I.V."/>
        </authorList>
    </citation>
    <scope>NUCLEOTIDE SEQUENCE [LARGE SCALE GENOMIC DNA]</scope>
    <source>
        <strain evidence="2 3">CBS 620.91</strain>
    </source>
</reference>
<dbReference type="Pfam" id="PF10310">
    <property type="entry name" value="DUF5427"/>
    <property type="match status" value="1"/>
</dbReference>
<feature type="compositionally biased region" description="Low complexity" evidence="1">
    <location>
        <begin position="34"/>
        <end position="47"/>
    </location>
</feature>